<organism evidence="1 2">
    <name type="scientific">Planktotalea frisia</name>
    <dbReference type="NCBI Taxonomy" id="696762"/>
    <lineage>
        <taxon>Bacteria</taxon>
        <taxon>Pseudomonadati</taxon>
        <taxon>Pseudomonadota</taxon>
        <taxon>Alphaproteobacteria</taxon>
        <taxon>Rhodobacterales</taxon>
        <taxon>Paracoccaceae</taxon>
        <taxon>Planktotalea</taxon>
    </lineage>
</organism>
<evidence type="ECO:0000313" key="1">
    <source>
        <dbReference type="EMBL" id="OJI95018.1"/>
    </source>
</evidence>
<proteinExistence type="predicted"/>
<dbReference type="Proteomes" id="UP000184514">
    <property type="component" value="Unassembled WGS sequence"/>
</dbReference>
<evidence type="ECO:0000313" key="2">
    <source>
        <dbReference type="Proteomes" id="UP000184514"/>
    </source>
</evidence>
<dbReference type="EMBL" id="MLCB01000064">
    <property type="protein sequence ID" value="OJI95018.1"/>
    <property type="molecule type" value="Genomic_DNA"/>
</dbReference>
<gene>
    <name evidence="1" type="ORF">PFRI_07260</name>
</gene>
<reference evidence="1 2" key="1">
    <citation type="submission" date="2016-10" db="EMBL/GenBank/DDBJ databases">
        <title>Genome sequence of Planktotalea frisia SH6-1.</title>
        <authorList>
            <person name="Poehlein A."/>
            <person name="Bakenhus I."/>
            <person name="Voget S."/>
            <person name="Brinkhoff T."/>
            <person name="Simon M."/>
        </authorList>
    </citation>
    <scope>NUCLEOTIDE SEQUENCE [LARGE SCALE GENOMIC DNA]</scope>
    <source>
        <strain evidence="1 2">SH6-1</strain>
    </source>
</reference>
<comment type="caution">
    <text evidence="1">The sequence shown here is derived from an EMBL/GenBank/DDBJ whole genome shotgun (WGS) entry which is preliminary data.</text>
</comment>
<dbReference type="STRING" id="696762.PFRI_07260"/>
<sequence length="107" mass="12768">MYRDTMLRLFNVDQLANERVVRALERQEQIDQLQDWYDGFSPFPMLHELAEAELKHAVESSALAQMSDQEYSAFRWQWSQLEPDQQRKYLCELAGLPDPERDRDFDA</sequence>
<protein>
    <submittedName>
        <fullName evidence="1">Uncharacterized protein</fullName>
    </submittedName>
</protein>
<keyword evidence="2" id="KW-1185">Reference proteome</keyword>
<dbReference type="RefSeq" id="WP_139292088.1">
    <property type="nucleotide sequence ID" value="NZ_MLCB01000064.1"/>
</dbReference>
<dbReference type="OrthoDB" id="7872443at2"/>
<name>A0A1L9P0H0_9RHOB</name>
<accession>A0A1L9P0H0</accession>
<dbReference type="AlphaFoldDB" id="A0A1L9P0H0"/>